<dbReference type="InterPro" id="IPR043519">
    <property type="entry name" value="NT_sf"/>
</dbReference>
<evidence type="ECO:0000313" key="3">
    <source>
        <dbReference type="Proteomes" id="UP000778970"/>
    </source>
</evidence>
<reference evidence="2" key="1">
    <citation type="submission" date="2017-08" db="EMBL/GenBank/DDBJ databases">
        <authorList>
            <person name="Imhoff J.F."/>
            <person name="Rahn T."/>
            <person name="Kuenzel S."/>
            <person name="Neulinger S.C."/>
        </authorList>
    </citation>
    <scope>NUCLEOTIDE SEQUENCE</scope>
    <source>
        <strain evidence="2">DSM 9154</strain>
    </source>
</reference>
<evidence type="ECO:0000259" key="1">
    <source>
        <dbReference type="SMART" id="SM00954"/>
    </source>
</evidence>
<comment type="caution">
    <text evidence="2">The sequence shown here is derived from an EMBL/GenBank/DDBJ whole genome shotgun (WGS) entry which is preliminary data.</text>
</comment>
<dbReference type="PANTHER" id="PTHR41773">
    <property type="entry name" value="GTP PYROPHOSPHATASE-RELATED"/>
    <property type="match status" value="1"/>
</dbReference>
<keyword evidence="3" id="KW-1185">Reference proteome</keyword>
<dbReference type="Gene3D" id="1.10.287.860">
    <property type="entry name" value="Nucleotidyltransferase"/>
    <property type="match status" value="1"/>
</dbReference>
<dbReference type="Pfam" id="PF04607">
    <property type="entry name" value="RelA_SpoT"/>
    <property type="match status" value="1"/>
</dbReference>
<dbReference type="Gene3D" id="3.30.460.10">
    <property type="entry name" value="Beta Polymerase, domain 2"/>
    <property type="match status" value="1"/>
</dbReference>
<dbReference type="Proteomes" id="UP000778970">
    <property type="component" value="Unassembled WGS sequence"/>
</dbReference>
<dbReference type="SUPFAM" id="SSF81301">
    <property type="entry name" value="Nucleotidyltransferase"/>
    <property type="match status" value="1"/>
</dbReference>
<feature type="domain" description="RelA/SpoT" evidence="1">
    <location>
        <begin position="45"/>
        <end position="171"/>
    </location>
</feature>
<accession>A0A934QGL3</accession>
<dbReference type="GO" id="GO:0015969">
    <property type="term" value="P:guanosine tetraphosphate metabolic process"/>
    <property type="evidence" value="ECO:0007669"/>
    <property type="project" value="InterPro"/>
</dbReference>
<dbReference type="InterPro" id="IPR007685">
    <property type="entry name" value="RelA_SpoT"/>
</dbReference>
<gene>
    <name evidence="2" type="ORF">CKO21_05215</name>
</gene>
<dbReference type="PANTHER" id="PTHR41773:SF1">
    <property type="entry name" value="RELA_SPOT DOMAIN-CONTAINING PROTEIN"/>
    <property type="match status" value="1"/>
</dbReference>
<sequence>MDVGVKDSEWLTNLLAKHNNLTGEAKSIIRNALDQKGVEYIEVDGRTKTLNSATEKIKRKGYSSPEKQLTDLTGIRIVTFFEFQIDQISQTIKEYFEVDEYNSLDRTDMLGDDRVGYRSVHFVCTLGEGRDHLPEYRGLCGLKFEVQVRTVLQHAWAELQHDRAYKFSGELPGHLKRELNLYAGMLEIVDGAFSKIALEVDQYKNNIDLREDSNLQTEDINSISVERYISDKISKLVSIDYDEIGPQPIKELKYFGCHKISDLDHIFNEEFFRIIAKHVKEDNFTGILRTAMMLYDIDRYFQIFGGSWHGADLETYAALKDKWGEEKMKKYFDESSVDSFDYIGADESDEITEIIDLHKSVIDKAKSQV</sequence>
<name>A0A934QGL3_9PROT</name>
<reference evidence="2" key="2">
    <citation type="journal article" date="2020" name="Microorganisms">
        <title>Osmotic Adaptation and Compatible Solute Biosynthesis of Phototrophic Bacteria as Revealed from Genome Analyses.</title>
        <authorList>
            <person name="Imhoff J.F."/>
            <person name="Rahn T."/>
            <person name="Kunzel S."/>
            <person name="Keller A."/>
            <person name="Neulinger S.C."/>
        </authorList>
    </citation>
    <scope>NUCLEOTIDE SEQUENCE</scope>
    <source>
        <strain evidence="2">DSM 9154</strain>
    </source>
</reference>
<organism evidence="2 3">
    <name type="scientific">Rhodovibrio salinarum</name>
    <dbReference type="NCBI Taxonomy" id="1087"/>
    <lineage>
        <taxon>Bacteria</taxon>
        <taxon>Pseudomonadati</taxon>
        <taxon>Pseudomonadota</taxon>
        <taxon>Alphaproteobacteria</taxon>
        <taxon>Rhodospirillales</taxon>
        <taxon>Rhodovibrionaceae</taxon>
        <taxon>Rhodovibrio</taxon>
    </lineage>
</organism>
<protein>
    <recommendedName>
        <fullName evidence="1">RelA/SpoT domain-containing protein</fullName>
    </recommendedName>
</protein>
<dbReference type="SMART" id="SM00954">
    <property type="entry name" value="RelA_SpoT"/>
    <property type="match status" value="1"/>
</dbReference>
<proteinExistence type="predicted"/>
<dbReference type="AlphaFoldDB" id="A0A934QGL3"/>
<evidence type="ECO:0000313" key="2">
    <source>
        <dbReference type="EMBL" id="MBK1696638.1"/>
    </source>
</evidence>
<dbReference type="EMBL" id="NRRE01000018">
    <property type="protein sequence ID" value="MBK1696638.1"/>
    <property type="molecule type" value="Genomic_DNA"/>
</dbReference>
<dbReference type="CDD" id="cd05399">
    <property type="entry name" value="NT_Rel-Spo_like"/>
    <property type="match status" value="1"/>
</dbReference>